<dbReference type="Pfam" id="PF13275">
    <property type="entry name" value="S4_2"/>
    <property type="match status" value="1"/>
</dbReference>
<evidence type="ECO:0000313" key="3">
    <source>
        <dbReference type="EMBL" id="CAB3929771.1"/>
    </source>
</evidence>
<dbReference type="Proteomes" id="UP000494183">
    <property type="component" value="Unassembled WGS sequence"/>
</dbReference>
<protein>
    <submittedName>
        <fullName evidence="3">Uncharacterized protein</fullName>
    </submittedName>
</protein>
<organism evidence="3 4">
    <name type="scientific">Achromobacter insolitus</name>
    <dbReference type="NCBI Taxonomy" id="217204"/>
    <lineage>
        <taxon>Bacteria</taxon>
        <taxon>Pseudomonadati</taxon>
        <taxon>Pseudomonadota</taxon>
        <taxon>Betaproteobacteria</taxon>
        <taxon>Burkholderiales</taxon>
        <taxon>Alcaligenaceae</taxon>
        <taxon>Achromobacter</taxon>
    </lineage>
</organism>
<reference evidence="3 4" key="1">
    <citation type="submission" date="2020-04" db="EMBL/GenBank/DDBJ databases">
        <authorList>
            <person name="De Canck E."/>
        </authorList>
    </citation>
    <scope>NUCLEOTIDE SEQUENCE [LARGE SCALE GENOMIC DNA]</scope>
    <source>
        <strain evidence="3 4">LMG 6000</strain>
    </source>
</reference>
<name>A0A6S7F5W0_9BURK</name>
<evidence type="ECO:0000256" key="1">
    <source>
        <dbReference type="PROSITE-ProRule" id="PRU00182"/>
    </source>
</evidence>
<dbReference type="SUPFAM" id="SSF55174">
    <property type="entry name" value="Alpha-L RNA-binding motif"/>
    <property type="match status" value="1"/>
</dbReference>
<dbReference type="Gene3D" id="3.10.290.10">
    <property type="entry name" value="RNA-binding S4 domain"/>
    <property type="match status" value="1"/>
</dbReference>
<evidence type="ECO:0000256" key="2">
    <source>
        <dbReference type="SAM" id="MobiDB-lite"/>
    </source>
</evidence>
<dbReference type="GO" id="GO:0003723">
    <property type="term" value="F:RNA binding"/>
    <property type="evidence" value="ECO:0007669"/>
    <property type="project" value="UniProtKB-KW"/>
</dbReference>
<keyword evidence="4" id="KW-1185">Reference proteome</keyword>
<feature type="compositionally biased region" description="Low complexity" evidence="2">
    <location>
        <begin position="1"/>
        <end position="18"/>
    </location>
</feature>
<keyword evidence="1" id="KW-0694">RNA-binding</keyword>
<evidence type="ECO:0000313" key="4">
    <source>
        <dbReference type="Proteomes" id="UP000494183"/>
    </source>
</evidence>
<dbReference type="PROSITE" id="PS50889">
    <property type="entry name" value="S4"/>
    <property type="match status" value="1"/>
</dbReference>
<accession>A0A6S7F5W0</accession>
<dbReference type="AlphaFoldDB" id="A0A6S7F5W0"/>
<feature type="region of interest" description="Disordered" evidence="2">
    <location>
        <begin position="1"/>
        <end position="21"/>
    </location>
</feature>
<proteinExistence type="predicted"/>
<dbReference type="InterPro" id="IPR036986">
    <property type="entry name" value="S4_RNA-bd_sf"/>
</dbReference>
<sequence>MRRAAPRAAASPERPLSPYDRHDMPIIEFTLAEGSPYIEVNQLLKATGVCDSGGAGKMLVAEGHVSVGGVVESRKTAKIRAGQIVTCGDVRIVVRASGPGGQDA</sequence>
<gene>
    <name evidence="3" type="ORF">LMG6000_00824</name>
</gene>
<dbReference type="EMBL" id="CADILH010000001">
    <property type="protein sequence ID" value="CAB3929771.1"/>
    <property type="molecule type" value="Genomic_DNA"/>
</dbReference>